<dbReference type="Pfam" id="PF05721">
    <property type="entry name" value="PhyH"/>
    <property type="match status" value="1"/>
</dbReference>
<dbReference type="AlphaFoldDB" id="A0A0F3ISJ8"/>
<dbReference type="Proteomes" id="UP000033774">
    <property type="component" value="Unassembled WGS sequence"/>
</dbReference>
<accession>A0A0F3ISJ8</accession>
<comment type="caution">
    <text evidence="1">The sequence shown here is derived from an EMBL/GenBank/DDBJ whole genome shotgun (WGS) entry which is preliminary data.</text>
</comment>
<name>A0A0F3ISJ8_9PROT</name>
<keyword evidence="2" id="KW-1185">Reference proteome</keyword>
<evidence type="ECO:0000313" key="2">
    <source>
        <dbReference type="Proteomes" id="UP000033774"/>
    </source>
</evidence>
<protein>
    <recommendedName>
        <fullName evidence="3">Phytanoyl-CoA dioxygenase</fullName>
    </recommendedName>
</protein>
<dbReference type="EMBL" id="LAJY01000251">
    <property type="protein sequence ID" value="KJV09597.1"/>
    <property type="molecule type" value="Genomic_DNA"/>
</dbReference>
<gene>
    <name evidence="1" type="ORF">VZ95_10520</name>
</gene>
<dbReference type="SUPFAM" id="SSF51197">
    <property type="entry name" value="Clavaminate synthase-like"/>
    <property type="match status" value="1"/>
</dbReference>
<evidence type="ECO:0008006" key="3">
    <source>
        <dbReference type="Google" id="ProtNLM"/>
    </source>
</evidence>
<evidence type="ECO:0000313" key="1">
    <source>
        <dbReference type="EMBL" id="KJV09597.1"/>
    </source>
</evidence>
<proteinExistence type="predicted"/>
<sequence length="288" mass="32561">MASPYYWAFEAQRRVRHPQRRAKIARWLAGRRTRSVVMPGGNAAATVQALVQDMNRQGYHLLTGLVEPQQVAEMRAYFSEQKARDPYRPTFGQFMPLTEARPETHVAFFDAETVVAAPHAVALANHPLLLASIEALLGCKPSIGYLTAWWSLPGDGTAEHAERFHRDVDDWAFYKFFLYLTDVDEHSGPHVYIPGSHDRATHLDLRRYTDAEAAALGRELRFTGPAGSCFVENTFGMHRGLPPRDRPRLIFQVTYCLMGLPYAPAKPVAPLPPGFDPFINRFYFKESS</sequence>
<dbReference type="Gene3D" id="2.60.120.620">
    <property type="entry name" value="q2cbj1_9rhob like domain"/>
    <property type="match status" value="1"/>
</dbReference>
<dbReference type="InterPro" id="IPR008775">
    <property type="entry name" value="Phytyl_CoA_dOase-like"/>
</dbReference>
<organism evidence="1 2">
    <name type="scientific">Elstera litoralis</name>
    <dbReference type="NCBI Taxonomy" id="552518"/>
    <lineage>
        <taxon>Bacteria</taxon>
        <taxon>Pseudomonadati</taxon>
        <taxon>Pseudomonadota</taxon>
        <taxon>Alphaproteobacteria</taxon>
        <taxon>Rhodospirillales</taxon>
        <taxon>Rhodospirillaceae</taxon>
        <taxon>Elstera</taxon>
    </lineage>
</organism>
<reference evidence="1 2" key="1">
    <citation type="submission" date="2015-03" db="EMBL/GenBank/DDBJ databases">
        <title>Draft genome sequence of Elstera litoralis.</title>
        <authorList>
            <person name="Rahalkar M.C."/>
            <person name="Dhakephalkar P.K."/>
            <person name="Pore S.D."/>
            <person name="Arora P."/>
            <person name="Kapse N.G."/>
            <person name="Pandit P.S."/>
        </authorList>
    </citation>
    <scope>NUCLEOTIDE SEQUENCE [LARGE SCALE GENOMIC DNA]</scope>
    <source>
        <strain evidence="1 2">Dia-1</strain>
    </source>
</reference>
<dbReference type="GO" id="GO:0016706">
    <property type="term" value="F:2-oxoglutarate-dependent dioxygenase activity"/>
    <property type="evidence" value="ECO:0007669"/>
    <property type="project" value="UniProtKB-ARBA"/>
</dbReference>